<reference evidence="1 2" key="1">
    <citation type="submission" date="2024-06" db="EMBL/GenBank/DDBJ databases">
        <title>Genomic Encyclopedia of Type Strains, Phase IV (KMG-IV): sequencing the most valuable type-strain genomes for metagenomic binning, comparative biology and taxonomic classification.</title>
        <authorList>
            <person name="Goeker M."/>
        </authorList>
    </citation>
    <scope>NUCLEOTIDE SEQUENCE [LARGE SCALE GENOMIC DNA]</scope>
    <source>
        <strain evidence="1 2">DSM 29288</strain>
    </source>
</reference>
<organism evidence="1 2">
    <name type="scientific">Rhizobium binae</name>
    <dbReference type="NCBI Taxonomy" id="1138190"/>
    <lineage>
        <taxon>Bacteria</taxon>
        <taxon>Pseudomonadati</taxon>
        <taxon>Pseudomonadota</taxon>
        <taxon>Alphaproteobacteria</taxon>
        <taxon>Hyphomicrobiales</taxon>
        <taxon>Rhizobiaceae</taxon>
        <taxon>Rhizobium/Agrobacterium group</taxon>
        <taxon>Rhizobium</taxon>
    </lineage>
</organism>
<dbReference type="GeneID" id="91153178"/>
<gene>
    <name evidence="1" type="ORF">ABID08_002833</name>
</gene>
<accession>A0ABV2MIW8</accession>
<proteinExistence type="predicted"/>
<dbReference type="RefSeq" id="WP_246638496.1">
    <property type="nucleotide sequence ID" value="NZ_CP071606.1"/>
</dbReference>
<comment type="caution">
    <text evidence="1">The sequence shown here is derived from an EMBL/GenBank/DDBJ whole genome shotgun (WGS) entry which is preliminary data.</text>
</comment>
<evidence type="ECO:0000313" key="2">
    <source>
        <dbReference type="Proteomes" id="UP001549077"/>
    </source>
</evidence>
<sequence length="78" mass="8204">MGKDVVNTFEMVDVEQQQGCMGCAGFQPIPAFELQFTPIAEAGKGSARDASTASCCSAASRRKAIQGDAALAGNWEEF</sequence>
<evidence type="ECO:0000313" key="1">
    <source>
        <dbReference type="EMBL" id="MET3755462.1"/>
    </source>
</evidence>
<name>A0ABV2MIW8_9HYPH</name>
<dbReference type="EMBL" id="JBEPMY010000006">
    <property type="protein sequence ID" value="MET3755462.1"/>
    <property type="molecule type" value="Genomic_DNA"/>
</dbReference>
<dbReference type="Proteomes" id="UP001549077">
    <property type="component" value="Unassembled WGS sequence"/>
</dbReference>
<protein>
    <submittedName>
        <fullName evidence="1">Uncharacterized protein</fullName>
    </submittedName>
</protein>
<keyword evidence="2" id="KW-1185">Reference proteome</keyword>